<dbReference type="OrthoDB" id="713315at2"/>
<keyword evidence="4" id="KW-0547">Nucleotide-binding</keyword>
<dbReference type="CDD" id="cd18785">
    <property type="entry name" value="SF2_C"/>
    <property type="match status" value="1"/>
</dbReference>
<dbReference type="PANTHER" id="PTHR47957:SF3">
    <property type="entry name" value="ATP-DEPENDENT HELICASE HRQ1"/>
    <property type="match status" value="1"/>
</dbReference>
<dbReference type="Gene3D" id="3.40.50.300">
    <property type="entry name" value="P-loop containing nucleotide triphosphate hydrolases"/>
    <property type="match status" value="1"/>
</dbReference>
<dbReference type="InterPro" id="IPR001650">
    <property type="entry name" value="Helicase_C-like"/>
</dbReference>
<accession>A0A1H7XHV5</accession>
<evidence type="ECO:0000256" key="1">
    <source>
        <dbReference type="SAM" id="MobiDB-lite"/>
    </source>
</evidence>
<dbReference type="InterPro" id="IPR027417">
    <property type="entry name" value="P-loop_NTPase"/>
</dbReference>
<evidence type="ECO:0000313" key="6">
    <source>
        <dbReference type="Proteomes" id="UP000321425"/>
    </source>
</evidence>
<sequence length="1170" mass="133673">MSLTQNVINRDKIISALHEEMIGPTTDFSEAKELTSDMLESEHNGKFYYYTYAGVKEEVHYGSPQRKYNSGILYPLVSALAEVENMEELALAEEINKSEVDSDEETETTTNDELVSENKYLPSTFGMTFAVLPSEREVSIQFSCGAYEQLSINPKIQGNDKNWWFRKSLEASFLIPLNDGARKQVRKLVDKQNREVPELELRIDTLVRSIRLKSTEEQLKIVTVSITNITKSSEKKSDTNLMFQCELRASDLVGGFQPYPSAANFEAKIEEEDKKFDLLYSSEKNYGFGQNCSTTWKEKNNLVDEISTTFLPQYEIKTMTPDIVVDGEKIEISHVSLAAAKDYTELQQILLPLLDGYKSWYLKLKQSKVAPYYKTVFDSNLKEIQYIISRIETGINRLSNPNIFNAFRLTNLAMLMQIMNGKTVREIVKDDGKIEFSRNSEDIFNSLDFSTFDSLSKSIKLGLNDKALNTKWKKYKWRGFQIAFLLMSIESFVDKNSEDRNAVDLIWFPTGGGKTEAYLASAAFSILYRRITNPKDIGTDVIMRYTLRLLTADQFQRSARLMCSLDYLRRHFSRELGEEELSLGMWVGTANTPNNIAAAKVRYNEILRNEKSKFPIESCPWCGAEMSLSKSGTYHGYKVSNSEGLIANCPDSSCVFHDKLPIYFVDEQLYRNPPTFIIGTVDKFVQLTWVPSARSLFGIDKKGERIVSPPNLIIQDELHLISGPLGTLTGIYESLIEELCVDRRNANEILPKIICATATIKAYQNQIKSLFAREKSYLFPPAGKDINDNYFSTVQKNKNGENAHGRKYVGVYPFTQGKLQTEVQVMSSLISSAKMLPINERDPFWTVLSFYNSINDIGKALTLTEQDIRHALNNYYDSRNFSKIKRRALQNVKELTSRLDSDKVGLALSEMKEPYKENNNKSIDIVLASNIIEVGVDIDRLSLMTINGQPKTSAQYIQVSGRVGRRTSERPGLVITEYNPTNSNDKSHYEHFIEFHQRLYGQVEESSVTPFSRFSIERGLPAVIVGFLRQKFDIRRLGDAPDYNYLEEIYDDINGFIKRLATRAELIDNTEIEFLKKKTKEILNSLSDKDYDAWEYKTRKEPNNGFMVRMTKEQEDIPDSVIPMMFSMRSVDSISKLHVSSLLSSSEKQSFLSNSNNTARNGTRKKGWFE</sequence>
<reference evidence="4 5" key="1">
    <citation type="submission" date="2016-10" db="EMBL/GenBank/DDBJ databases">
        <authorList>
            <person name="de Groot N.N."/>
        </authorList>
    </citation>
    <scope>NUCLEOTIDE SEQUENCE [LARGE SCALE GENOMIC DNA]</scope>
    <source>
        <strain evidence="4 5">DSM 19182</strain>
    </source>
</reference>
<keyword evidence="4" id="KW-0347">Helicase</keyword>
<evidence type="ECO:0000313" key="3">
    <source>
        <dbReference type="EMBL" id="GEK90281.1"/>
    </source>
</evidence>
<protein>
    <submittedName>
        <fullName evidence="3">DNA helicase</fullName>
    </submittedName>
    <submittedName>
        <fullName evidence="4">Helicase conserved C-terminal domain-containing protein</fullName>
    </submittedName>
</protein>
<reference evidence="3 6" key="2">
    <citation type="submission" date="2019-07" db="EMBL/GenBank/DDBJ databases">
        <title>Whole genome shotgun sequence of Alkalibacterium putridalgicola NBRC 103243.</title>
        <authorList>
            <person name="Hosoyama A."/>
            <person name="Uohara A."/>
            <person name="Ohji S."/>
            <person name="Ichikawa N."/>
        </authorList>
    </citation>
    <scope>NUCLEOTIDE SEQUENCE [LARGE SCALE GENOMIC DNA]</scope>
    <source>
        <strain evidence="3 6">NBRC 103243</strain>
    </source>
</reference>
<dbReference type="SMART" id="SM00490">
    <property type="entry name" value="HELICc"/>
    <property type="match status" value="1"/>
</dbReference>
<dbReference type="GO" id="GO:0006289">
    <property type="term" value="P:nucleotide-excision repair"/>
    <property type="evidence" value="ECO:0007669"/>
    <property type="project" value="TreeGrafter"/>
</dbReference>
<feature type="domain" description="Helicase C-terminal" evidence="2">
    <location>
        <begin position="867"/>
        <end position="1015"/>
    </location>
</feature>
<evidence type="ECO:0000313" key="5">
    <source>
        <dbReference type="Proteomes" id="UP000198548"/>
    </source>
</evidence>
<feature type="region of interest" description="Disordered" evidence="1">
    <location>
        <begin position="1150"/>
        <end position="1170"/>
    </location>
</feature>
<evidence type="ECO:0000259" key="2">
    <source>
        <dbReference type="PROSITE" id="PS51194"/>
    </source>
</evidence>
<organism evidence="4 5">
    <name type="scientific">Alkalibacterium putridalgicola</name>
    <dbReference type="NCBI Taxonomy" id="426703"/>
    <lineage>
        <taxon>Bacteria</taxon>
        <taxon>Bacillati</taxon>
        <taxon>Bacillota</taxon>
        <taxon>Bacilli</taxon>
        <taxon>Lactobacillales</taxon>
        <taxon>Carnobacteriaceae</taxon>
        <taxon>Alkalibacterium</taxon>
    </lineage>
</organism>
<dbReference type="Pfam" id="PF00271">
    <property type="entry name" value="Helicase_C"/>
    <property type="match status" value="1"/>
</dbReference>
<dbReference type="PANTHER" id="PTHR47957">
    <property type="entry name" value="ATP-DEPENDENT HELICASE HRQ1"/>
    <property type="match status" value="1"/>
</dbReference>
<proteinExistence type="predicted"/>
<dbReference type="SUPFAM" id="SSF52540">
    <property type="entry name" value="P-loop containing nucleoside triphosphate hydrolases"/>
    <property type="match status" value="2"/>
</dbReference>
<dbReference type="EMBL" id="BJUX01000043">
    <property type="protein sequence ID" value="GEK90281.1"/>
    <property type="molecule type" value="Genomic_DNA"/>
</dbReference>
<keyword evidence="6" id="KW-1185">Reference proteome</keyword>
<dbReference type="PROSITE" id="PS51194">
    <property type="entry name" value="HELICASE_CTER"/>
    <property type="match status" value="1"/>
</dbReference>
<keyword evidence="4" id="KW-0067">ATP-binding</keyword>
<dbReference type="STRING" id="426703.SAMN04488100_1517"/>
<name>A0A1H7XHV5_9LACT</name>
<dbReference type="RefSeq" id="WP_091490079.1">
    <property type="nucleotide sequence ID" value="NZ_BJUX01000043.1"/>
</dbReference>
<keyword evidence="4" id="KW-0378">Hydrolase</keyword>
<dbReference type="Proteomes" id="UP000321425">
    <property type="component" value="Unassembled WGS sequence"/>
</dbReference>
<dbReference type="AlphaFoldDB" id="A0A1H7XHV5"/>
<gene>
    <name evidence="3" type="ORF">APU01nite_23200</name>
    <name evidence="4" type="ORF">SAMN04488100_1517</name>
</gene>
<evidence type="ECO:0000313" key="4">
    <source>
        <dbReference type="EMBL" id="SEM32747.1"/>
    </source>
</evidence>
<dbReference type="GO" id="GO:0036297">
    <property type="term" value="P:interstrand cross-link repair"/>
    <property type="evidence" value="ECO:0007669"/>
    <property type="project" value="TreeGrafter"/>
</dbReference>
<dbReference type="EMBL" id="FOBL01000051">
    <property type="protein sequence ID" value="SEM32747.1"/>
    <property type="molecule type" value="Genomic_DNA"/>
</dbReference>
<dbReference type="GO" id="GO:0043138">
    <property type="term" value="F:3'-5' DNA helicase activity"/>
    <property type="evidence" value="ECO:0007669"/>
    <property type="project" value="TreeGrafter"/>
</dbReference>
<dbReference type="Proteomes" id="UP000198548">
    <property type="component" value="Unassembled WGS sequence"/>
</dbReference>